<dbReference type="EMBL" id="UFZQ01000001">
    <property type="protein sequence ID" value="STE86865.1"/>
    <property type="molecule type" value="Genomic_DNA"/>
</dbReference>
<feature type="domain" description="Flagellar hook-associated protein FlgK helical" evidence="8">
    <location>
        <begin position="1"/>
        <end position="53"/>
    </location>
</feature>
<dbReference type="InterPro" id="IPR053927">
    <property type="entry name" value="FlgK_helical"/>
</dbReference>
<keyword evidence="9" id="KW-0969">Cilium</keyword>
<name>A0A376KW26_ECOLX</name>
<dbReference type="PANTHER" id="PTHR30033:SF1">
    <property type="entry name" value="FLAGELLAR HOOK-ASSOCIATED PROTEIN 1"/>
    <property type="match status" value="1"/>
</dbReference>
<dbReference type="InterPro" id="IPR002371">
    <property type="entry name" value="FlgK"/>
</dbReference>
<evidence type="ECO:0000256" key="5">
    <source>
        <dbReference type="ARBA" id="ARBA00022525"/>
    </source>
</evidence>
<gene>
    <name evidence="9" type="primary">flgK_3</name>
    <name evidence="7" type="synonym">flgK</name>
    <name evidence="9" type="ORF">NCTC10418_04522</name>
</gene>
<dbReference type="GO" id="GO:0044780">
    <property type="term" value="P:bacterial-type flagellum assembly"/>
    <property type="evidence" value="ECO:0007669"/>
    <property type="project" value="InterPro"/>
</dbReference>
<evidence type="ECO:0000259" key="8">
    <source>
        <dbReference type="Pfam" id="PF22638"/>
    </source>
</evidence>
<keyword evidence="5 7" id="KW-0964">Secreted</keyword>
<comment type="subcellular location">
    <subcellularLocation>
        <location evidence="1 7">Bacterial flagellum</location>
    </subcellularLocation>
    <subcellularLocation>
        <location evidence="2 7">Secreted</location>
    </subcellularLocation>
</comment>
<evidence type="ECO:0000313" key="9">
    <source>
        <dbReference type="EMBL" id="STE86865.1"/>
    </source>
</evidence>
<dbReference type="AlphaFoldDB" id="A0A376KW26"/>
<keyword evidence="6 7" id="KW-0975">Bacterial flagellum</keyword>
<evidence type="ECO:0000256" key="3">
    <source>
        <dbReference type="ARBA" id="ARBA00009677"/>
    </source>
</evidence>
<protein>
    <recommendedName>
        <fullName evidence="4 7">Flagellar hook-associated protein 1</fullName>
        <shortName evidence="7">HAP1</shortName>
    </recommendedName>
</protein>
<dbReference type="Pfam" id="PF22638">
    <property type="entry name" value="FlgK_D1"/>
    <property type="match status" value="1"/>
</dbReference>
<sequence>MQDFFTSLQTLVSNAEDPAARQALIGKSEGLVNQFKTTDQYLRDQDKQVNIAIGGQR</sequence>
<evidence type="ECO:0000256" key="1">
    <source>
        <dbReference type="ARBA" id="ARBA00004365"/>
    </source>
</evidence>
<comment type="similarity">
    <text evidence="3 7">Belongs to the flagella basal body rod proteins family.</text>
</comment>
<evidence type="ECO:0000256" key="4">
    <source>
        <dbReference type="ARBA" id="ARBA00016244"/>
    </source>
</evidence>
<dbReference type="Proteomes" id="UP000255460">
    <property type="component" value="Unassembled WGS sequence"/>
</dbReference>
<evidence type="ECO:0000256" key="7">
    <source>
        <dbReference type="RuleBase" id="RU362065"/>
    </source>
</evidence>
<accession>A0A376KW26</accession>
<keyword evidence="9" id="KW-0282">Flagellum</keyword>
<dbReference type="PANTHER" id="PTHR30033">
    <property type="entry name" value="FLAGELLAR HOOK-ASSOCIATED PROTEIN 1"/>
    <property type="match status" value="1"/>
</dbReference>
<dbReference type="PRINTS" id="PR01005">
    <property type="entry name" value="FLGHOOKAP1"/>
</dbReference>
<evidence type="ECO:0000256" key="6">
    <source>
        <dbReference type="ARBA" id="ARBA00023143"/>
    </source>
</evidence>
<keyword evidence="9" id="KW-0966">Cell projection</keyword>
<dbReference type="GO" id="GO:0009424">
    <property type="term" value="C:bacterial-type flagellum hook"/>
    <property type="evidence" value="ECO:0007669"/>
    <property type="project" value="UniProtKB-UniRule"/>
</dbReference>
<proteinExistence type="inferred from homology"/>
<evidence type="ECO:0000313" key="10">
    <source>
        <dbReference type="Proteomes" id="UP000255460"/>
    </source>
</evidence>
<dbReference type="GO" id="GO:0005198">
    <property type="term" value="F:structural molecule activity"/>
    <property type="evidence" value="ECO:0007669"/>
    <property type="project" value="UniProtKB-UniRule"/>
</dbReference>
<organism evidence="9 10">
    <name type="scientific">Escherichia coli</name>
    <dbReference type="NCBI Taxonomy" id="562"/>
    <lineage>
        <taxon>Bacteria</taxon>
        <taxon>Pseudomonadati</taxon>
        <taxon>Pseudomonadota</taxon>
        <taxon>Gammaproteobacteria</taxon>
        <taxon>Enterobacterales</taxon>
        <taxon>Enterobacteriaceae</taxon>
        <taxon>Escherichia</taxon>
    </lineage>
</organism>
<reference evidence="9 10" key="1">
    <citation type="submission" date="2018-06" db="EMBL/GenBank/DDBJ databases">
        <authorList>
            <consortium name="Pathogen Informatics"/>
            <person name="Doyle S."/>
        </authorList>
    </citation>
    <scope>NUCLEOTIDE SEQUENCE [LARGE SCALE GENOMIC DNA]</scope>
    <source>
        <strain evidence="9 10">NCTC10418</strain>
    </source>
</reference>
<dbReference type="GO" id="GO:0005576">
    <property type="term" value="C:extracellular region"/>
    <property type="evidence" value="ECO:0007669"/>
    <property type="project" value="UniProtKB-SubCell"/>
</dbReference>
<evidence type="ECO:0000256" key="2">
    <source>
        <dbReference type="ARBA" id="ARBA00004613"/>
    </source>
</evidence>